<feature type="region of interest" description="Disordered" evidence="1">
    <location>
        <begin position="563"/>
        <end position="590"/>
    </location>
</feature>
<name>A0A7M5V045_9CNID</name>
<reference evidence="2" key="1">
    <citation type="submission" date="2021-01" db="UniProtKB">
        <authorList>
            <consortium name="EnsemblMetazoa"/>
        </authorList>
    </citation>
    <scope>IDENTIFICATION</scope>
</reference>
<accession>A0A7M5V045</accession>
<dbReference type="EnsemblMetazoa" id="CLYHEMT000163.1">
    <property type="protein sequence ID" value="CLYHEMP000163.1"/>
    <property type="gene ID" value="CLYHEMG000163"/>
</dbReference>
<evidence type="ECO:0000313" key="3">
    <source>
        <dbReference type="Proteomes" id="UP000594262"/>
    </source>
</evidence>
<protein>
    <submittedName>
        <fullName evidence="2">Uncharacterized protein</fullName>
    </submittedName>
</protein>
<evidence type="ECO:0000256" key="1">
    <source>
        <dbReference type="SAM" id="MobiDB-lite"/>
    </source>
</evidence>
<feature type="compositionally biased region" description="Polar residues" evidence="1">
    <location>
        <begin position="508"/>
        <end position="534"/>
    </location>
</feature>
<sequence>MGPPNFPGGDCIKQTTVSQPSSIPYISAITTSNSVVLPTKYITANTLYPCTKGRTNRLSRKERREHQLKEAQRAGCTRKKRNRGKPPDHSSTAMQKHGRSLKQCETKMKNNDDFKVAEAQKIKIGRRQKDITFQCPVCSLEVARLREHMEQNHKMKRQDCVHEETRQLRVRFCQESHDGVHRVLPCCECNTWLCDSVFKKHMKKVHHKGDSDILTILNDRAFVKSKLMDKFGNILDPSKRLVEKAVSETLSTTSNKVEDSILQTARKVSLSSSEVSVRKVVSSKSSNLSIKTEISTKSAAAPAIKTNYKDNGARSVRVPLRTKSDVGELTCTYRFFGVDNFVPKNIPTVPLSSAIVLQNNHSVRNTFIIPKTVSTVSQNKPSAPRNIPTVPQNTTLIPRNIPIVSQNTTVPKNIPTVSQNTTVLKNIPTVPQDTASIPRNILTASQNTPVPRYVPTVLQNKPVPRNIPTVPQNTTSQNTPVSRNVPTVPQDAAVPRIIPTVSQNTASIPRNIPTVPQNTPVPRNIPTVPQNTPVPRNVPIVPQNRPAPRNIQTVLQNTASIPRNIPTVPQNTPVPRNIQTAPQNTPVPRNIPTVPQSTPFSRNIPTVLQSTPFSRSIPTVLQSTLFSRSISTVPQSTPFSRSIPIVPQNTPTVPKIIPFITKSTTSPKLIESVPKNVISVLQKTPDPKDRNSSTKGRCSIIKTEASDDKLPNANSETSIQDNHQNVGLCDGKNSIKRKISITDGEILVKKPKKKPDIGSSSQASKEVQSESNVIFKEFVHDVQHLATMTKLFIRKAPDLEGRLTSICKEVLKDLSQPVKDSFNQPAS</sequence>
<feature type="region of interest" description="Disordered" evidence="1">
    <location>
        <begin position="508"/>
        <end position="546"/>
    </location>
</feature>
<dbReference type="RefSeq" id="XP_066925715.1">
    <property type="nucleotide sequence ID" value="XM_067069614.1"/>
</dbReference>
<proteinExistence type="predicted"/>
<evidence type="ECO:0000313" key="2">
    <source>
        <dbReference type="EnsemblMetazoa" id="CLYHEMP000163.1"/>
    </source>
</evidence>
<organism evidence="2 3">
    <name type="scientific">Clytia hemisphaerica</name>
    <dbReference type="NCBI Taxonomy" id="252671"/>
    <lineage>
        <taxon>Eukaryota</taxon>
        <taxon>Metazoa</taxon>
        <taxon>Cnidaria</taxon>
        <taxon>Hydrozoa</taxon>
        <taxon>Hydroidolina</taxon>
        <taxon>Leptothecata</taxon>
        <taxon>Obeliida</taxon>
        <taxon>Clytiidae</taxon>
        <taxon>Clytia</taxon>
    </lineage>
</organism>
<feature type="region of interest" description="Disordered" evidence="1">
    <location>
        <begin position="460"/>
        <end position="487"/>
    </location>
</feature>
<dbReference type="AlphaFoldDB" id="A0A7M5V045"/>
<dbReference type="OrthoDB" id="6158850at2759"/>
<feature type="region of interest" description="Disordered" evidence="1">
    <location>
        <begin position="53"/>
        <end position="101"/>
    </location>
</feature>
<feature type="compositionally biased region" description="Polar residues" evidence="1">
    <location>
        <begin position="469"/>
        <end position="487"/>
    </location>
</feature>
<dbReference type="Proteomes" id="UP000594262">
    <property type="component" value="Unplaced"/>
</dbReference>
<dbReference type="GeneID" id="136813096"/>
<feature type="compositionally biased region" description="Basic and acidic residues" evidence="1">
    <location>
        <begin position="62"/>
        <end position="72"/>
    </location>
</feature>
<keyword evidence="3" id="KW-1185">Reference proteome</keyword>